<feature type="domain" description="Beta-galactosidase trimerisation" evidence="1">
    <location>
        <begin position="5"/>
        <end position="205"/>
    </location>
</feature>
<dbReference type="AlphaFoldDB" id="A0A937X1Z1"/>
<gene>
    <name evidence="3" type="ORF">FJZ00_04655</name>
</gene>
<dbReference type="GO" id="GO:0006012">
    <property type="term" value="P:galactose metabolic process"/>
    <property type="evidence" value="ECO:0007669"/>
    <property type="project" value="InterPro"/>
</dbReference>
<reference evidence="3 4" key="1">
    <citation type="submission" date="2019-03" db="EMBL/GenBank/DDBJ databases">
        <title>Lake Tanganyika Metagenome-Assembled Genomes (MAGs).</title>
        <authorList>
            <person name="Tran P."/>
        </authorList>
    </citation>
    <scope>NUCLEOTIDE SEQUENCE [LARGE SCALE GENOMIC DNA]</scope>
    <source>
        <strain evidence="3">K_DeepCast_65m_m2_236</strain>
    </source>
</reference>
<dbReference type="PANTHER" id="PTHR36447:SF1">
    <property type="entry name" value="BETA-GALACTOSIDASE GANA"/>
    <property type="match status" value="1"/>
</dbReference>
<sequence length="272" mass="29258">MRSDASRWALRQQPLGTQLADPDLYDFPYYRALWTMGLDVDVVPPDADLTGYRVVVAATQALMDQDLADRLARYAAGGGLLVLSVRTGLKDDAGHVWPDGAPGPLADLCGVRVAEFDAPPADDGQAIGFEDGAWFEAGPWRERLERLEPVEGTWIVAKYLQGYLADEPAIVSRLHGEGRVWYCGTLGRGPELAEHLLRSVVAHASLVPAVIPGNVEIRTRPGPRGPLRFVLNHSAEFKAIGLEEDAVELLTGAACSGILELPPYGAAVLATA</sequence>
<accession>A0A937X1Z1</accession>
<dbReference type="Pfam" id="PF08533">
    <property type="entry name" value="Glyco_hydro_42C"/>
    <property type="match status" value="1"/>
</dbReference>
<evidence type="ECO:0000259" key="1">
    <source>
        <dbReference type="Pfam" id="PF08532"/>
    </source>
</evidence>
<dbReference type="Gene3D" id="3.40.50.880">
    <property type="match status" value="1"/>
</dbReference>
<dbReference type="InterPro" id="IPR013738">
    <property type="entry name" value="Beta_galactosidase_Trimer"/>
</dbReference>
<name>A0A937X1Z1_9BACT</name>
<comment type="caution">
    <text evidence="3">The sequence shown here is derived from an EMBL/GenBank/DDBJ whole genome shotgun (WGS) entry which is preliminary data.</text>
</comment>
<dbReference type="CDD" id="cd03143">
    <property type="entry name" value="A4_beta-galactosidase_middle_domain"/>
    <property type="match status" value="1"/>
</dbReference>
<dbReference type="SUPFAM" id="SSF52317">
    <property type="entry name" value="Class I glutamine amidotransferase-like"/>
    <property type="match status" value="1"/>
</dbReference>
<dbReference type="GO" id="GO:0004565">
    <property type="term" value="F:beta-galactosidase activity"/>
    <property type="evidence" value="ECO:0007669"/>
    <property type="project" value="InterPro"/>
</dbReference>
<dbReference type="InterPro" id="IPR003476">
    <property type="entry name" value="Glyco_hydro_42"/>
</dbReference>
<dbReference type="Pfam" id="PF08532">
    <property type="entry name" value="Glyco_hydro_42M"/>
    <property type="match status" value="1"/>
</dbReference>
<evidence type="ECO:0000313" key="3">
    <source>
        <dbReference type="EMBL" id="MBM3274418.1"/>
    </source>
</evidence>
<dbReference type="InterPro" id="IPR013739">
    <property type="entry name" value="Beta_galactosidase_C"/>
</dbReference>
<feature type="domain" description="Beta-galactosidase C-terminal" evidence="2">
    <location>
        <begin position="215"/>
        <end position="269"/>
    </location>
</feature>
<evidence type="ECO:0000313" key="4">
    <source>
        <dbReference type="Proteomes" id="UP000703893"/>
    </source>
</evidence>
<dbReference type="Gene3D" id="2.60.40.1180">
    <property type="entry name" value="Golgi alpha-mannosidase II"/>
    <property type="match status" value="1"/>
</dbReference>
<dbReference type="InterPro" id="IPR013780">
    <property type="entry name" value="Glyco_hydro_b"/>
</dbReference>
<dbReference type="EMBL" id="VGJX01000209">
    <property type="protein sequence ID" value="MBM3274418.1"/>
    <property type="molecule type" value="Genomic_DNA"/>
</dbReference>
<organism evidence="3 4">
    <name type="scientific">Candidatus Tanganyikabacteria bacterium</name>
    <dbReference type="NCBI Taxonomy" id="2961651"/>
    <lineage>
        <taxon>Bacteria</taxon>
        <taxon>Bacillati</taxon>
        <taxon>Candidatus Sericytochromatia</taxon>
        <taxon>Candidatus Tanganyikabacteria</taxon>
    </lineage>
</organism>
<dbReference type="Proteomes" id="UP000703893">
    <property type="component" value="Unassembled WGS sequence"/>
</dbReference>
<protein>
    <submittedName>
        <fullName evidence="3">Beta-galactosidase trimerization domain-containing protein</fullName>
    </submittedName>
</protein>
<proteinExistence type="predicted"/>
<evidence type="ECO:0000259" key="2">
    <source>
        <dbReference type="Pfam" id="PF08533"/>
    </source>
</evidence>
<dbReference type="PANTHER" id="PTHR36447">
    <property type="entry name" value="BETA-GALACTOSIDASE GANA"/>
    <property type="match status" value="1"/>
</dbReference>
<dbReference type="InterPro" id="IPR029062">
    <property type="entry name" value="Class_I_gatase-like"/>
</dbReference>